<comment type="caution">
    <text evidence="2">The sequence shown here is derived from an EMBL/GenBank/DDBJ whole genome shotgun (WGS) entry which is preliminary data.</text>
</comment>
<accession>A0AAV9J3R2</accession>
<sequence>MTDVLALQGRSKESLQIVGLVNGSEGHRLYRGEKLLDVLNDGTVKESDVYVFDNLKSCLFPTAETAELRQAIEERLSAMPGPAMAVADLIGTFHKCKYEATMKQIEHKLALAYRWTVEQIRQIDIRTTFTVPEMSTPAQLHALQELLKKAGFRTAVPLTETEAAGAWRSYQLSRQGMLRAQLQHGSSRKESFKLMVVDAGGLTCNVIEYTCAGYITDGADVIIQPTGRRAGAVCGSDATITESCFQHAKDVCNTTYACYGGFAECVRRLGYRDQTVFRRVLAQDFESYKVRWERERQRPIVMSGKALDDPEAEPITIEVTITRDLVQSWFDAATERIFHVVEGVLSGDTSIMSLTGGFFRSTSAVPTFDFPVVQGAICRGIVHEQPTATHHFTLGMGQEEVYDPKHHRDLAHDSPLIIENPYTGEAYVEDRWFTLMAPGELASAKPGRSMETIPQEYQLARSNPCLRKQLYASHDLVNDHDPILMDGQLRPEIEKWGGMITKDIGVQDLLKYPTIEPKGRKGKGNVRKYRVWAWLKIHRNGSGALDMKLTWELAPPEWEPSDTGGVRRGDIAATRLADDTLHDSNFPSFHQRKRARTEGEAPTFGSDSPTSSRPEDVTQLPGRGSHSAPGNAEIALGPNHGSDDEIDHNEALDDDDYEGNVEGDPSSTLYQRKGRARKSQPWKGRPYDKRTTPRRGRPT</sequence>
<evidence type="ECO:0000313" key="2">
    <source>
        <dbReference type="EMBL" id="KAK4539526.1"/>
    </source>
</evidence>
<dbReference type="AlphaFoldDB" id="A0AAV9J3R2"/>
<dbReference type="CDD" id="cd10170">
    <property type="entry name" value="ASKHA_NBD_HSP70"/>
    <property type="match status" value="1"/>
</dbReference>
<proteinExistence type="predicted"/>
<name>A0AAV9J3R2_9PEZI</name>
<feature type="compositionally biased region" description="Acidic residues" evidence="1">
    <location>
        <begin position="644"/>
        <end position="661"/>
    </location>
</feature>
<dbReference type="Gene3D" id="3.30.420.40">
    <property type="match status" value="2"/>
</dbReference>
<dbReference type="Proteomes" id="UP001324427">
    <property type="component" value="Unassembled WGS sequence"/>
</dbReference>
<feature type="region of interest" description="Disordered" evidence="1">
    <location>
        <begin position="578"/>
        <end position="699"/>
    </location>
</feature>
<evidence type="ECO:0000313" key="3">
    <source>
        <dbReference type="Proteomes" id="UP001324427"/>
    </source>
</evidence>
<organism evidence="2 3">
    <name type="scientific">Oleoguttula mirabilis</name>
    <dbReference type="NCBI Taxonomy" id="1507867"/>
    <lineage>
        <taxon>Eukaryota</taxon>
        <taxon>Fungi</taxon>
        <taxon>Dikarya</taxon>
        <taxon>Ascomycota</taxon>
        <taxon>Pezizomycotina</taxon>
        <taxon>Dothideomycetes</taxon>
        <taxon>Dothideomycetidae</taxon>
        <taxon>Mycosphaerellales</taxon>
        <taxon>Teratosphaeriaceae</taxon>
        <taxon>Oleoguttula</taxon>
    </lineage>
</organism>
<dbReference type="EMBL" id="JAVFHQ010000091">
    <property type="protein sequence ID" value="KAK4539526.1"/>
    <property type="molecule type" value="Genomic_DNA"/>
</dbReference>
<keyword evidence="3" id="KW-1185">Reference proteome</keyword>
<evidence type="ECO:0000256" key="1">
    <source>
        <dbReference type="SAM" id="MobiDB-lite"/>
    </source>
</evidence>
<gene>
    <name evidence="2" type="ORF">LTR36_010871</name>
</gene>
<protein>
    <submittedName>
        <fullName evidence="2">Uncharacterized protein</fullName>
    </submittedName>
</protein>
<reference evidence="2 3" key="1">
    <citation type="submission" date="2021-11" db="EMBL/GenBank/DDBJ databases">
        <title>Black yeast isolated from Biological Soil Crust.</title>
        <authorList>
            <person name="Kurbessoian T."/>
        </authorList>
    </citation>
    <scope>NUCLEOTIDE SEQUENCE [LARGE SCALE GENOMIC DNA]</scope>
    <source>
        <strain evidence="2 3">CCFEE 5522</strain>
    </source>
</reference>
<dbReference type="Gene3D" id="3.90.640.10">
    <property type="entry name" value="Actin, Chain A, domain 4"/>
    <property type="match status" value="1"/>
</dbReference>